<evidence type="ECO:0000256" key="8">
    <source>
        <dbReference type="ARBA" id="ARBA00023306"/>
    </source>
</evidence>
<evidence type="ECO:0000256" key="7">
    <source>
        <dbReference type="ARBA" id="ARBA00022984"/>
    </source>
</evidence>
<evidence type="ECO:0000313" key="17">
    <source>
        <dbReference type="Proteomes" id="UP000025229"/>
    </source>
</evidence>
<dbReference type="UniPathway" id="UPA00219"/>
<name>A0A023X4C7_RUBRA</name>
<evidence type="ECO:0000256" key="1">
    <source>
        <dbReference type="ARBA" id="ARBA00004496"/>
    </source>
</evidence>
<dbReference type="HOGENOM" id="CLU_027387_0_0_11"/>
<reference evidence="15 17" key="1">
    <citation type="submission" date="2014-03" db="EMBL/GenBank/DDBJ databases">
        <title>Complete genome sequence of the Radio-Resistant Rubrobacter radiotolerans RSPS-4.</title>
        <authorList>
            <person name="Egas C.C."/>
            <person name="Barroso C.C."/>
            <person name="Froufe H.J.C."/>
            <person name="Pacheco J.J."/>
            <person name="Albuquerque L.L."/>
            <person name="da Costa M.M.S."/>
        </authorList>
    </citation>
    <scope>NUCLEOTIDE SEQUENCE [LARGE SCALE GENOMIC DNA]</scope>
    <source>
        <strain evidence="15 17">RSPS-4</strain>
    </source>
</reference>
<feature type="binding site" evidence="13">
    <location>
        <position position="94"/>
    </location>
    <ligand>
        <name>UDP-N-acetyl-alpha-D-glucosamine</name>
        <dbReference type="ChEBI" id="CHEBI:57705"/>
    </ligand>
</feature>
<evidence type="ECO:0000256" key="4">
    <source>
        <dbReference type="ARBA" id="ARBA00022618"/>
    </source>
</evidence>
<evidence type="ECO:0000256" key="10">
    <source>
        <dbReference type="ARBA" id="ARBA00037534"/>
    </source>
</evidence>
<evidence type="ECO:0000256" key="11">
    <source>
        <dbReference type="ARBA" id="ARBA00038367"/>
    </source>
</evidence>
<feature type="domain" description="Enolpyruvate transferase" evidence="14">
    <location>
        <begin position="9"/>
        <end position="411"/>
    </location>
</feature>
<keyword evidence="4 13" id="KW-0132">Cell division</keyword>
<keyword evidence="9 13" id="KW-0961">Cell wall biogenesis/degradation</keyword>
<comment type="pathway">
    <text evidence="2 13">Cell wall biogenesis; peptidoglycan biosynthesis.</text>
</comment>
<dbReference type="FunFam" id="3.65.10.10:FF:000001">
    <property type="entry name" value="UDP-N-acetylglucosamine 1-carboxyvinyltransferase"/>
    <property type="match status" value="1"/>
</dbReference>
<keyword evidence="8 13" id="KW-0131">Cell cycle</keyword>
<keyword evidence="17" id="KW-1185">Reference proteome</keyword>
<dbReference type="InterPro" id="IPR001986">
    <property type="entry name" value="Enolpyruvate_Tfrase_dom"/>
</dbReference>
<dbReference type="GO" id="GO:0019277">
    <property type="term" value="P:UDP-N-acetylgalactosamine biosynthetic process"/>
    <property type="evidence" value="ECO:0007669"/>
    <property type="project" value="InterPro"/>
</dbReference>
<keyword evidence="3 13" id="KW-0963">Cytoplasm</keyword>
<evidence type="ECO:0000256" key="12">
    <source>
        <dbReference type="ARBA" id="ARBA00047527"/>
    </source>
</evidence>
<dbReference type="EC" id="2.5.1.7" evidence="13"/>
<dbReference type="GO" id="GO:0009252">
    <property type="term" value="P:peptidoglycan biosynthetic process"/>
    <property type="evidence" value="ECO:0007669"/>
    <property type="project" value="UniProtKB-UniRule"/>
</dbReference>
<dbReference type="NCBIfam" id="TIGR01072">
    <property type="entry name" value="murA"/>
    <property type="match status" value="1"/>
</dbReference>
<accession>A0A023X4C7</accession>
<evidence type="ECO:0000313" key="15">
    <source>
        <dbReference type="EMBL" id="AHY46860.1"/>
    </source>
</evidence>
<evidence type="ECO:0000256" key="6">
    <source>
        <dbReference type="ARBA" id="ARBA00022960"/>
    </source>
</evidence>
<dbReference type="SUPFAM" id="SSF55205">
    <property type="entry name" value="EPT/RTPC-like"/>
    <property type="match status" value="1"/>
</dbReference>
<dbReference type="EMBL" id="CP007514">
    <property type="protein sequence ID" value="AHY46860.1"/>
    <property type="molecule type" value="Genomic_DNA"/>
</dbReference>
<dbReference type="Pfam" id="PF00275">
    <property type="entry name" value="EPSP_synthase"/>
    <property type="match status" value="1"/>
</dbReference>
<dbReference type="KEGG" id="rrd:RradSPS_1577"/>
<dbReference type="AlphaFoldDB" id="A0A023X4C7"/>
<feature type="active site" description="Proton donor" evidence="13">
    <location>
        <position position="118"/>
    </location>
</feature>
<keyword evidence="7 13" id="KW-0573">Peptidoglycan synthesis</keyword>
<dbReference type="NCBIfam" id="NF006873">
    <property type="entry name" value="PRK09369.1"/>
    <property type="match status" value="1"/>
</dbReference>
<dbReference type="GO" id="GO:0005737">
    <property type="term" value="C:cytoplasm"/>
    <property type="evidence" value="ECO:0007669"/>
    <property type="project" value="UniProtKB-SubCell"/>
</dbReference>
<dbReference type="Gene3D" id="3.65.10.10">
    <property type="entry name" value="Enolpyruvate transferase domain"/>
    <property type="match status" value="2"/>
</dbReference>
<comment type="catalytic activity">
    <reaction evidence="12 13">
        <text>phosphoenolpyruvate + UDP-N-acetyl-alpha-D-glucosamine = UDP-N-acetyl-3-O-(1-carboxyvinyl)-alpha-D-glucosamine + phosphate</text>
        <dbReference type="Rhea" id="RHEA:18681"/>
        <dbReference type="ChEBI" id="CHEBI:43474"/>
        <dbReference type="ChEBI" id="CHEBI:57705"/>
        <dbReference type="ChEBI" id="CHEBI:58702"/>
        <dbReference type="ChEBI" id="CHEBI:68483"/>
        <dbReference type="EC" id="2.5.1.7"/>
    </reaction>
</comment>
<feature type="modified residue" description="2-(S-cysteinyl)pyruvic acid O-phosphothioketal" evidence="13">
    <location>
        <position position="118"/>
    </location>
</feature>
<feature type="binding site" evidence="13">
    <location>
        <position position="331"/>
    </location>
    <ligand>
        <name>UDP-N-acetyl-alpha-D-glucosamine</name>
        <dbReference type="ChEBI" id="CHEBI:57705"/>
    </ligand>
</feature>
<dbReference type="InterPro" id="IPR050068">
    <property type="entry name" value="MurA_subfamily"/>
</dbReference>
<feature type="binding site" evidence="13">
    <location>
        <position position="309"/>
    </location>
    <ligand>
        <name>UDP-N-acetyl-alpha-D-glucosamine</name>
        <dbReference type="ChEBI" id="CHEBI:57705"/>
    </ligand>
</feature>
<dbReference type="InterPro" id="IPR036968">
    <property type="entry name" value="Enolpyruvate_Tfrase_sf"/>
</dbReference>
<keyword evidence="13" id="KW-0670">Pyruvate</keyword>
<evidence type="ECO:0000313" key="16">
    <source>
        <dbReference type="EMBL" id="MDX5894265.1"/>
    </source>
</evidence>
<dbReference type="PANTHER" id="PTHR43783">
    <property type="entry name" value="UDP-N-ACETYLGLUCOSAMINE 1-CARBOXYVINYLTRANSFERASE"/>
    <property type="match status" value="1"/>
</dbReference>
<dbReference type="InterPro" id="IPR013792">
    <property type="entry name" value="RNA3'P_cycl/enolpyr_Trfase_a/b"/>
</dbReference>
<dbReference type="CDD" id="cd01555">
    <property type="entry name" value="UdpNAET"/>
    <property type="match status" value="1"/>
</dbReference>
<dbReference type="HAMAP" id="MF_00111">
    <property type="entry name" value="MurA"/>
    <property type="match status" value="1"/>
</dbReference>
<dbReference type="PANTHER" id="PTHR43783:SF1">
    <property type="entry name" value="UDP-N-ACETYLGLUCOSAMINE 1-CARBOXYVINYLTRANSFERASE"/>
    <property type="match status" value="1"/>
</dbReference>
<protein>
    <recommendedName>
        <fullName evidence="13">UDP-N-acetylglucosamine 1-carboxyvinyltransferase</fullName>
        <ecNumber evidence="13">2.5.1.7</ecNumber>
    </recommendedName>
    <alternativeName>
        <fullName evidence="13">Enoylpyruvate transferase</fullName>
    </alternativeName>
    <alternativeName>
        <fullName evidence="13">UDP-N-acetylglucosamine enolpyruvyl transferase</fullName>
        <shortName evidence="13">EPT</shortName>
    </alternativeName>
</protein>
<dbReference type="PATRIC" id="fig|42256.3.peg.1595"/>
<dbReference type="GO" id="GO:0071555">
    <property type="term" value="P:cell wall organization"/>
    <property type="evidence" value="ECO:0007669"/>
    <property type="project" value="UniProtKB-KW"/>
</dbReference>
<comment type="function">
    <text evidence="10 13">Cell wall formation. Adds enolpyruvyl to UDP-N-acetylglucosamine.</text>
</comment>
<dbReference type="Proteomes" id="UP001281130">
    <property type="component" value="Unassembled WGS sequence"/>
</dbReference>
<comment type="similarity">
    <text evidence="11 13">Belongs to the EPSP synthase family. MurA subfamily.</text>
</comment>
<keyword evidence="6 13" id="KW-0133">Cell shape</keyword>
<evidence type="ECO:0000256" key="13">
    <source>
        <dbReference type="HAMAP-Rule" id="MF_00111"/>
    </source>
</evidence>
<dbReference type="GO" id="GO:0008360">
    <property type="term" value="P:regulation of cell shape"/>
    <property type="evidence" value="ECO:0007669"/>
    <property type="project" value="UniProtKB-KW"/>
</dbReference>
<evidence type="ECO:0000256" key="2">
    <source>
        <dbReference type="ARBA" id="ARBA00004752"/>
    </source>
</evidence>
<dbReference type="Proteomes" id="UP000025229">
    <property type="component" value="Chromosome"/>
</dbReference>
<dbReference type="OrthoDB" id="9803760at2"/>
<keyword evidence="5 13" id="KW-0808">Transferase</keyword>
<proteinExistence type="inferred from homology"/>
<dbReference type="STRING" id="42256.RradSPS_1577"/>
<evidence type="ECO:0000259" key="14">
    <source>
        <dbReference type="Pfam" id="PF00275"/>
    </source>
</evidence>
<dbReference type="RefSeq" id="WP_084263827.1">
    <property type="nucleotide sequence ID" value="NZ_CP007514.1"/>
</dbReference>
<dbReference type="InterPro" id="IPR005750">
    <property type="entry name" value="UDP_GlcNAc_COvinyl_MurA"/>
</dbReference>
<reference evidence="16" key="2">
    <citation type="submission" date="2023-11" db="EMBL/GenBank/DDBJ databases">
        <title>MicrobeMod: A computational toolkit for identifying prokaryotic methylation and restriction-modification with nanopore sequencing.</title>
        <authorList>
            <person name="Crits-Christoph A."/>
            <person name="Kang S.C."/>
            <person name="Lee H."/>
            <person name="Ostrov N."/>
        </authorList>
    </citation>
    <scope>NUCLEOTIDE SEQUENCE</scope>
    <source>
        <strain evidence="16">ATCC 51242</strain>
    </source>
</reference>
<feature type="binding site" evidence="13">
    <location>
        <begin position="24"/>
        <end position="25"/>
    </location>
    <ligand>
        <name>phosphoenolpyruvate</name>
        <dbReference type="ChEBI" id="CHEBI:58702"/>
    </ligand>
</feature>
<gene>
    <name evidence="13 16" type="primary">murA</name>
    <name evidence="15" type="ORF">RradSPS_1577</name>
    <name evidence="16" type="ORF">SIL72_09540</name>
</gene>
<dbReference type="eggNOG" id="COG0766">
    <property type="taxonomic scope" value="Bacteria"/>
</dbReference>
<organism evidence="15 17">
    <name type="scientific">Rubrobacter radiotolerans</name>
    <name type="common">Arthrobacter radiotolerans</name>
    <dbReference type="NCBI Taxonomy" id="42256"/>
    <lineage>
        <taxon>Bacteria</taxon>
        <taxon>Bacillati</taxon>
        <taxon>Actinomycetota</taxon>
        <taxon>Rubrobacteria</taxon>
        <taxon>Rubrobacterales</taxon>
        <taxon>Rubrobacteraceae</taxon>
        <taxon>Rubrobacter</taxon>
    </lineage>
</organism>
<evidence type="ECO:0000256" key="5">
    <source>
        <dbReference type="ARBA" id="ARBA00022679"/>
    </source>
</evidence>
<comment type="subcellular location">
    <subcellularLocation>
        <location evidence="1 13">Cytoplasm</location>
    </subcellularLocation>
</comment>
<dbReference type="GO" id="GO:0051301">
    <property type="term" value="P:cell division"/>
    <property type="evidence" value="ECO:0007669"/>
    <property type="project" value="UniProtKB-KW"/>
</dbReference>
<evidence type="ECO:0000256" key="9">
    <source>
        <dbReference type="ARBA" id="ARBA00023316"/>
    </source>
</evidence>
<dbReference type="EMBL" id="JAWXXX010000001">
    <property type="protein sequence ID" value="MDX5894265.1"/>
    <property type="molecule type" value="Genomic_DNA"/>
</dbReference>
<sequence length="433" mass="45547">MSDERFVIEGGARLSGEVTVSGAKNAALKFMAAALLAPGRTQLTNVPRIKDMHTMCALLESLGAETSFEGHEATIDASGIDSYTAPYDLVRQMRASIVVLGPLLARFGKAEVSAPGGCQLGFRKFDFHLNGLRKLGAEVELDHGFIKATAPNGLRGAEINFEFPSVGATENVMMAAVLASGITIVENAAREPEIVALADFLNAMGANVVGAGTGRIVIEGVDEMHPAAFEVVPDRIESGTFIMATAATGGDVLVRGAREGYLKMELEKLREMGVEVRAVTGGIRVSVDDPGELRSVDISTLPFPGYATDLQQPMMVLLTQVSGAGIITENIFENRLQVGEELNRMGAGIDLFGGHRALVRGPKRLSGTIVQAPDLRGGAALVLAGLVARGRTTVENSGHILRGYEGFEEKLTGLGARVAFESGTALASRAGTV</sequence>
<dbReference type="GO" id="GO:0008760">
    <property type="term" value="F:UDP-N-acetylglucosamine 1-carboxyvinyltransferase activity"/>
    <property type="evidence" value="ECO:0007669"/>
    <property type="project" value="UniProtKB-UniRule"/>
</dbReference>
<evidence type="ECO:0000256" key="3">
    <source>
        <dbReference type="ARBA" id="ARBA00022490"/>
    </source>
</evidence>
<comment type="caution">
    <text evidence="13">Lacks conserved residue(s) required for the propagation of feature annotation.</text>
</comment>